<evidence type="ECO:0000313" key="1">
    <source>
        <dbReference type="EMBL" id="MDI5892156.1"/>
    </source>
</evidence>
<accession>A0ABT6V1P7</accession>
<organism evidence="1 2">
    <name type="scientific">Halomonas rhizosphaerae</name>
    <dbReference type="NCBI Taxonomy" id="3043296"/>
    <lineage>
        <taxon>Bacteria</taxon>
        <taxon>Pseudomonadati</taxon>
        <taxon>Pseudomonadota</taxon>
        <taxon>Gammaproteobacteria</taxon>
        <taxon>Oceanospirillales</taxon>
        <taxon>Halomonadaceae</taxon>
        <taxon>Halomonas</taxon>
    </lineage>
</organism>
<sequence>MNDNPDRLDKLADLTRWNRAGLPRFEYVDGDAAVWLEELRIAMMGLVARGAEMEERLPETWRGRFSLDMDQWPDPAEREAFVEALLWKTLARAFPDRPETARRRNARLLDQYALNSGDYGWEIMRAAARASHVLLGHLNAYANEGYLRTASQWENLVRLTSMVNYQPAPPTSAVTTVGLIVEPTDDGKPVEIGRGLAMKYTPPEGGAPVLFETLQPIKVHPDLNAARAIGWNSDPDTLQNRDDWIDDSEADIAPGSVAVLAGSGASQAVAVMRAERNEETGVADITLDAAGPMPTRGSALLHLGAKAVTRGSPRSTKGVLVVKLETSSNYPIASIIRLHDGTNSIKCPVLGNADGHLKLDVADDYVLAHGAKVIIETLVPAGRAGPGVLVPVFLGLWFNYLTEDGELKHAKGSYEYAKNEDGDELNRVLGVDVSNITDAVGNLFADSTQDSEGSKREAAIVVAMPPPVLEDDDPQAAPVSFLGKPPKSLAVGSVYYRRALKSGDHEELGVPSWDAALTVAGVSESAEGYTIQFSGKVATDLDIFEPDAHEFHGPMMRDLRPIDHDRNPRAAFDGAEITMVGISAAARELIRLGKPCLVEDERDLIPPVRTVLVEAVEVSGAVQLLFEPADGLSGFLKGWTTLNLNAVECSHGETKSPKVLGSGDAEKAAQRFPLGAREVSFIPSTVAETGVAPDMDISVDGVRWSYRDLIDPTADGTESYAVSMTEEGRLVVHFRHRLSTGTDNVVVSRYRTGVGPKGAVPARAFAKPMKKHRYVRALTQPFAATGGADREPVGDLRVNAPARLAANGRAVSLKDFERLCRRRSDVWQAWARPMVQPGAGRRVAIVIVPANGGTIGPTLREVLTEFVEARALPGIRVDLEAYGAIRLIVTAKIRVDIEKCDKTEIQAAAQAALIAEFALERRGLGQPAYISEVAAALERVAGVETATVPGFAVQPATAIRRTAMTGGTPSAFFPFENQVIFAASETAGADMTVQVEPM</sequence>
<reference evidence="1 2" key="1">
    <citation type="submission" date="2023-04" db="EMBL/GenBank/DDBJ databases">
        <title>Halomonas strains isolated from rhizosphere soil.</title>
        <authorList>
            <person name="Xu L."/>
            <person name="Sun J.-Q."/>
        </authorList>
    </citation>
    <scope>NUCLEOTIDE SEQUENCE [LARGE SCALE GENOMIC DNA]</scope>
    <source>
        <strain evidence="1 2">LR5S20</strain>
    </source>
</reference>
<proteinExistence type="predicted"/>
<keyword evidence="2" id="KW-1185">Reference proteome</keyword>
<gene>
    <name evidence="1" type="ORF">QLQ83_13755</name>
</gene>
<name>A0ABT6V1P7_9GAMM</name>
<comment type="caution">
    <text evidence="1">The sequence shown here is derived from an EMBL/GenBank/DDBJ whole genome shotgun (WGS) entry which is preliminary data.</text>
</comment>
<evidence type="ECO:0000313" key="2">
    <source>
        <dbReference type="Proteomes" id="UP001225957"/>
    </source>
</evidence>
<evidence type="ECO:0008006" key="3">
    <source>
        <dbReference type="Google" id="ProtNLM"/>
    </source>
</evidence>
<dbReference type="EMBL" id="JASCQP010000028">
    <property type="protein sequence ID" value="MDI5892156.1"/>
    <property type="molecule type" value="Genomic_DNA"/>
</dbReference>
<dbReference type="Proteomes" id="UP001225957">
    <property type="component" value="Unassembled WGS sequence"/>
</dbReference>
<protein>
    <recommendedName>
        <fullName evidence="3">Baseplate protein J-like domain-containing protein</fullName>
    </recommendedName>
</protein>
<dbReference type="RefSeq" id="WP_282736080.1">
    <property type="nucleotide sequence ID" value="NZ_JASCQP010000028.1"/>
</dbReference>